<sequence>MRIVGTILVVLLAHVSQAQGVRGTWYLIHRSGLVQFTIGADSLLSKRLFPDFSPKQEPPTANGYEQIVSVANRQLIISRSRKEPAAYAAVTLFDVVPGRHFKMAWNAPDTTAASVAALVQLHAQDRRPLFGYYYFHHDYIDALRKMKAPETMTKPDFDAFLTQYANRLKESAETFRKYNYGYVAATYNFELLVQALFEQGYNPLQNVRTMETLFKRFYDEQGLEDALKARMKP</sequence>
<name>A0A7G7WC50_9BACT</name>
<organism evidence="1 2">
    <name type="scientific">Hymenobacter sediminicola</name>
    <dbReference type="NCBI Taxonomy" id="2761579"/>
    <lineage>
        <taxon>Bacteria</taxon>
        <taxon>Pseudomonadati</taxon>
        <taxon>Bacteroidota</taxon>
        <taxon>Cytophagia</taxon>
        <taxon>Cytophagales</taxon>
        <taxon>Hymenobacteraceae</taxon>
        <taxon>Hymenobacter</taxon>
    </lineage>
</organism>
<dbReference type="Proteomes" id="UP000515489">
    <property type="component" value="Chromosome"/>
</dbReference>
<evidence type="ECO:0000313" key="1">
    <source>
        <dbReference type="EMBL" id="QNH63943.1"/>
    </source>
</evidence>
<dbReference type="KEGG" id="hsk:H4317_09175"/>
<dbReference type="EMBL" id="CP060202">
    <property type="protein sequence ID" value="QNH63943.1"/>
    <property type="molecule type" value="Genomic_DNA"/>
</dbReference>
<protein>
    <submittedName>
        <fullName evidence="1">Uncharacterized protein</fullName>
    </submittedName>
</protein>
<keyword evidence="2" id="KW-1185">Reference proteome</keyword>
<reference evidence="1 2" key="1">
    <citation type="submission" date="2020-08" db="EMBL/GenBank/DDBJ databases">
        <title>Hymenobacter sp. S2-20-2 genome sequencing.</title>
        <authorList>
            <person name="Jin L."/>
        </authorList>
    </citation>
    <scope>NUCLEOTIDE SEQUENCE [LARGE SCALE GENOMIC DNA]</scope>
    <source>
        <strain evidence="1 2">S2-20-2</strain>
    </source>
</reference>
<dbReference type="RefSeq" id="WP_185889818.1">
    <property type="nucleotide sequence ID" value="NZ_CP060202.1"/>
</dbReference>
<proteinExistence type="predicted"/>
<gene>
    <name evidence="1" type="ORF">H4317_09175</name>
</gene>
<dbReference type="AlphaFoldDB" id="A0A7G7WC50"/>
<accession>A0A7G7WC50</accession>
<evidence type="ECO:0000313" key="2">
    <source>
        <dbReference type="Proteomes" id="UP000515489"/>
    </source>
</evidence>